<dbReference type="InterPro" id="IPR003029">
    <property type="entry name" value="S1_domain"/>
</dbReference>
<evidence type="ECO:0000256" key="2">
    <source>
        <dbReference type="ARBA" id="ARBA00022517"/>
    </source>
</evidence>
<dbReference type="Gene3D" id="1.25.40.10">
    <property type="entry name" value="Tetratricopeptide repeat domain"/>
    <property type="match status" value="2"/>
</dbReference>
<feature type="region of interest" description="Disordered" evidence="10">
    <location>
        <begin position="1589"/>
        <end position="1614"/>
    </location>
</feature>
<protein>
    <recommendedName>
        <fullName evidence="8">rRNA biogenesis protein RRP5</fullName>
    </recommendedName>
    <alternativeName>
        <fullName evidence="9">Ribosomal RNA-processing protein 5</fullName>
    </alternativeName>
</protein>
<keyword evidence="2" id="KW-0690">Ribosome biogenesis</keyword>
<dbReference type="InterPro" id="IPR012340">
    <property type="entry name" value="NA-bd_OB-fold"/>
</dbReference>
<feature type="domain" description="S1 motif" evidence="11">
    <location>
        <begin position="1040"/>
        <end position="1116"/>
    </location>
</feature>
<feature type="domain" description="S1 motif" evidence="11">
    <location>
        <begin position="199"/>
        <end position="267"/>
    </location>
</feature>
<dbReference type="GO" id="GO:0006364">
    <property type="term" value="P:rRNA processing"/>
    <property type="evidence" value="ECO:0007669"/>
    <property type="project" value="UniProtKB-KW"/>
</dbReference>
<dbReference type="FunFam" id="1.25.40.10:FF:000065">
    <property type="entry name" value="Programmed cell death 11"/>
    <property type="match status" value="1"/>
</dbReference>
<evidence type="ECO:0000256" key="7">
    <source>
        <dbReference type="ARBA" id="ARBA00023274"/>
    </source>
</evidence>
<dbReference type="FunFam" id="2.40.50.140:FF:000103">
    <property type="entry name" value="protein RRP5 homolog"/>
    <property type="match status" value="1"/>
</dbReference>
<evidence type="ECO:0000256" key="10">
    <source>
        <dbReference type="SAM" id="MobiDB-lite"/>
    </source>
</evidence>
<evidence type="ECO:0000259" key="11">
    <source>
        <dbReference type="PROSITE" id="PS50126"/>
    </source>
</evidence>
<dbReference type="SMART" id="SM00386">
    <property type="entry name" value="HAT"/>
    <property type="match status" value="4"/>
</dbReference>
<feature type="domain" description="S1 motif" evidence="11">
    <location>
        <begin position="1229"/>
        <end position="1304"/>
    </location>
</feature>
<comment type="subcellular location">
    <subcellularLocation>
        <location evidence="1">Nucleus</location>
        <location evidence="1">Nucleolus</location>
    </subcellularLocation>
</comment>
<dbReference type="FunFam" id="2.40.50.140:FF:000159">
    <property type="entry name" value="rRNA biogenesis protein rrp5"/>
    <property type="match status" value="1"/>
</dbReference>
<feature type="domain" description="S1 motif" evidence="11">
    <location>
        <begin position="1339"/>
        <end position="1408"/>
    </location>
</feature>
<keyword evidence="13" id="KW-1185">Reference proteome</keyword>
<accession>A0A9D4UI90</accession>
<dbReference type="Pfam" id="PF24685">
    <property type="entry name" value="OB_RRP5_4th"/>
    <property type="match status" value="1"/>
</dbReference>
<name>A0A9D4UI90_ADICA</name>
<dbReference type="PANTHER" id="PTHR23270:SF10">
    <property type="entry name" value="PROTEIN RRP5 HOMOLOG"/>
    <property type="match status" value="1"/>
</dbReference>
<dbReference type="SUPFAM" id="SSF48452">
    <property type="entry name" value="TPR-like"/>
    <property type="match status" value="1"/>
</dbReference>
<evidence type="ECO:0000256" key="3">
    <source>
        <dbReference type="ARBA" id="ARBA00022552"/>
    </source>
</evidence>
<dbReference type="InterPro" id="IPR045209">
    <property type="entry name" value="Rrp5"/>
</dbReference>
<feature type="domain" description="S1 motif" evidence="11">
    <location>
        <begin position="1430"/>
        <end position="1500"/>
    </location>
</feature>
<comment type="caution">
    <text evidence="12">The sequence shown here is derived from an EMBL/GenBank/DDBJ whole genome shotgun (WGS) entry which is preliminary data.</text>
</comment>
<dbReference type="InterPro" id="IPR057301">
    <property type="entry name" value="Rrp5_OB_4th"/>
</dbReference>
<sequence>MAKRKAATSRQGPVSFTDEEPDFPRGGGSVLTPSEVREAEDQADTEFANEGKVSRKKQKKLDEFDRSYLVKIPKSVELLRYKSLSLGMKLWGVVLEVGKRDLVVSLPGGLRGFVKAVDALDFLSQDTDVNTFSPSSHDEGLRDVFLNEHFAEGQLVSCVVIQLDNVKLKESKKRSKRIGLSLRLDRLHNGLTIDAMHEGLVLSAFVTSIEDHGYLVSFGVPGITGFLRHSGGEAAIGAVSMLKKGQLLQGVILSIDKKRSMVMLRTDPDLVASSVAQEMEGLSMELLFPGTLVNARIRAVLKNGLLLSFLTYFTGMVTMFHLEDPLPPSNWQEKYCENQRLKARVLYVDNTNKSIGLSLNSQLVQNMAPTIGVKIGDLCEKATVRRVDITIGLLLELPIRDTSFAGYAHISDASDEHVEQLQEMFKEGKKTKARVIGKRLMDGLAVVTLKDSKVNQRVLSCADVHPGMTITGEITSVEAFGAFVKLADGVKALCPLQHMSEFQRPKPSGKFKVGARLKFRVLTCAADTKKITVTHKRTMLSSKLKPVATYEEAVEGLVTHGWISGIEDYGCFVCFYNNVKGLVHRTQLGLDPGVDPKSVFQTGQVVKCKVLRADSSAQRLSLSFVLSPSSLLGLHNPHGDEEKKISVGHEVCGLVTHVSDSLITLEVPLSNGVAKAFMKVELISDFAGHAEQLRSLLYPGYKFERLRVLERDDQKLVVTSKFSLLSAKFIPSDVSQLNPQEVISGYIASITDRGCFVRFLGGLTGLASLPQLLDGFVHSPFKHFAVGQSVRAKVLEVNLLAGRFNLSLKQSHCYSTDTTFLKGYFLEEEKIAELQASKSDGAELEWGKDIGVGKVIEGEIQDIKEYGVIVNVQNLKDVVGFVTHHQLDSEVKVGDHVTARILDVVKSDGILDLTLRSDLVNSGSVSTSQMKKIGRKRARAVMETEQKAWAIIELIKDEYLVCSLPDFDNAIAFAAAHDYNLKVDPHEKYTLGQRVEVSIGSLPAEGSEVGRLLLLLTSLSDPTGNSPMKRMRRLPKLVSQTLVEGEVLSVGLLGMKVRVGKNSVGKVHVTQVTDDFEGENPLSHYSVGQSITAKILGRSKQNDDGRLTKCFDLTLKPSELGGKSEDSSSFNTLSLSDLQVGQVVTAHVKEVEDDWAWLLISPSIMGRLFMLDSSTDPIQLGRFKAHYKVGQPVRCRIAKVDPENGKLDFSLRGLDPDSKYQEGHEVNINEVFGGRVSKILPGVDGLSVQIGCHLFGRVHITQLADAWKDNPTMDFKVGQFVRCIILDVSRSKDGVINQIDLSLRQSLINALGDKGVASETNTRLLPDPIVEKIEDLRVGMEVQGFVKSVIKKGCFVTLSRHLDARIKLSNLAENFIDDPGSLFPVGKLVKGRIISLEPLSGFVEMSLRRSLSKDELNDSKMLTLKEVHVGDVVTGVVARIESYGIFVSISNSKTVGLCHISQVSDNRISNLEALFKVGDSVQAKVLKVNEDKKQISLGMKDIYMKDLHVEEELPKDEIKVFHREEFPLEQVLETNVLLGKDESENENGHFSDSSLLPLSMPDITVYNSYVEPLNVLLDTDGTAPLEDVVKEDMDSPTKTEIKEKSSKRDKKRMKNLREAAIREAEQKRLEGDEAPESSEDFEKLVHESPNSSFVWIKYMAFLLSLGDADKARVVADRALQTINFREEGEKLNVWVALLNLENAYGNPAKEATLEVFRRALQYCDPKKLYFALLGIYERGGQHEMIDELLKSMLQKFKMSCKVWLKRIQCCLKQSMPEAAHKTLDRALLSLPQRKHIKAISQAAITEFRIGSAERARNLFESILRNYPKRVDLWSVYLDQEIVLGDASVVRALFERITSLELPPKKMKFLFKKYLEYEKSHGDEERVEYVKGKAMQYVETRIG</sequence>
<feature type="domain" description="S1 motif" evidence="11">
    <location>
        <begin position="740"/>
        <end position="809"/>
    </location>
</feature>
<dbReference type="InterPro" id="IPR003107">
    <property type="entry name" value="HAT"/>
</dbReference>
<dbReference type="InterPro" id="IPR011990">
    <property type="entry name" value="TPR-like_helical_dom_sf"/>
</dbReference>
<feature type="region of interest" description="Disordered" evidence="10">
    <location>
        <begin position="1"/>
        <end position="52"/>
    </location>
</feature>
<feature type="compositionally biased region" description="Basic and acidic residues" evidence="10">
    <location>
        <begin position="1589"/>
        <end position="1606"/>
    </location>
</feature>
<dbReference type="Pfam" id="PF23459">
    <property type="entry name" value="S1_RRP5"/>
    <property type="match status" value="3"/>
</dbReference>
<feature type="domain" description="S1 motif" evidence="11">
    <location>
        <begin position="556"/>
        <end position="625"/>
    </location>
</feature>
<evidence type="ECO:0000256" key="8">
    <source>
        <dbReference type="ARBA" id="ARBA00073619"/>
    </source>
</evidence>
<dbReference type="Pfam" id="PF24682">
    <property type="entry name" value="OB_RRP5"/>
    <property type="match status" value="1"/>
</dbReference>
<organism evidence="12 13">
    <name type="scientific">Adiantum capillus-veneris</name>
    <name type="common">Maidenhair fern</name>
    <dbReference type="NCBI Taxonomy" id="13818"/>
    <lineage>
        <taxon>Eukaryota</taxon>
        <taxon>Viridiplantae</taxon>
        <taxon>Streptophyta</taxon>
        <taxon>Embryophyta</taxon>
        <taxon>Tracheophyta</taxon>
        <taxon>Polypodiopsida</taxon>
        <taxon>Polypodiidae</taxon>
        <taxon>Polypodiales</taxon>
        <taxon>Pteridineae</taxon>
        <taxon>Pteridaceae</taxon>
        <taxon>Vittarioideae</taxon>
        <taxon>Adiantum</taxon>
    </lineage>
</organism>
<dbReference type="PROSITE" id="PS50126">
    <property type="entry name" value="S1"/>
    <property type="match status" value="13"/>
</dbReference>
<dbReference type="FunFam" id="2.40.50.140:FF:000179">
    <property type="entry name" value="rRNA biogenesis protein RRP5"/>
    <property type="match status" value="1"/>
</dbReference>
<dbReference type="Proteomes" id="UP000886520">
    <property type="component" value="Chromosome 16"/>
</dbReference>
<keyword evidence="4" id="KW-0597">Phosphoprotein</keyword>
<gene>
    <name evidence="12" type="ORF">GOP47_0016734</name>
</gene>
<feature type="domain" description="S1 motif" evidence="11">
    <location>
        <begin position="376"/>
        <end position="450"/>
    </location>
</feature>
<feature type="domain" description="S1 motif" evidence="11">
    <location>
        <begin position="290"/>
        <end position="360"/>
    </location>
</feature>
<evidence type="ECO:0000313" key="13">
    <source>
        <dbReference type="Proteomes" id="UP000886520"/>
    </source>
</evidence>
<feature type="domain" description="S1 motif" evidence="11">
    <location>
        <begin position="87"/>
        <end position="183"/>
    </location>
</feature>
<evidence type="ECO:0000256" key="9">
    <source>
        <dbReference type="ARBA" id="ARBA00076674"/>
    </source>
</evidence>
<dbReference type="FunFam" id="2.40.50.140:FF:000155">
    <property type="entry name" value="rRNA biogenesis protein RRP5"/>
    <property type="match status" value="1"/>
</dbReference>
<dbReference type="SMART" id="SM00316">
    <property type="entry name" value="S1"/>
    <property type="match status" value="13"/>
</dbReference>
<feature type="domain" description="S1 motif" evidence="11">
    <location>
        <begin position="467"/>
        <end position="536"/>
    </location>
</feature>
<dbReference type="EMBL" id="JABFUD020000016">
    <property type="protein sequence ID" value="KAI5068389.1"/>
    <property type="molecule type" value="Genomic_DNA"/>
</dbReference>
<evidence type="ECO:0000256" key="6">
    <source>
        <dbReference type="ARBA" id="ARBA00023242"/>
    </source>
</evidence>
<evidence type="ECO:0000256" key="4">
    <source>
        <dbReference type="ARBA" id="ARBA00022553"/>
    </source>
</evidence>
<dbReference type="InterPro" id="IPR057302">
    <property type="entry name" value="Rrp5_S1"/>
</dbReference>
<dbReference type="SUPFAM" id="SSF50249">
    <property type="entry name" value="Nucleic acid-binding proteins"/>
    <property type="match status" value="13"/>
</dbReference>
<dbReference type="Pfam" id="PF00575">
    <property type="entry name" value="S1"/>
    <property type="match status" value="5"/>
</dbReference>
<keyword evidence="7" id="KW-0687">Ribonucleoprotein</keyword>
<dbReference type="InterPro" id="IPR055430">
    <property type="entry name" value="HAT_Syf1_CNRKL1_C"/>
</dbReference>
<keyword evidence="6" id="KW-0539">Nucleus</keyword>
<dbReference type="Pfam" id="PF23231">
    <property type="entry name" value="HAT_Syf1_CNRKL1_C"/>
    <property type="match status" value="1"/>
</dbReference>
<proteinExistence type="predicted"/>
<dbReference type="Gene3D" id="2.40.50.140">
    <property type="entry name" value="Nucleic acid-binding proteins"/>
    <property type="match status" value="13"/>
</dbReference>
<reference evidence="12" key="1">
    <citation type="submission" date="2021-01" db="EMBL/GenBank/DDBJ databases">
        <title>Adiantum capillus-veneris genome.</title>
        <authorList>
            <person name="Fang Y."/>
            <person name="Liao Q."/>
        </authorList>
    </citation>
    <scope>NUCLEOTIDE SEQUENCE</scope>
    <source>
        <strain evidence="12">H3</strain>
        <tissue evidence="12">Leaf</tissue>
    </source>
</reference>
<dbReference type="OrthoDB" id="412781at2759"/>
<dbReference type="GO" id="GO:0003723">
    <property type="term" value="F:RNA binding"/>
    <property type="evidence" value="ECO:0007669"/>
    <property type="project" value="TreeGrafter"/>
</dbReference>
<evidence type="ECO:0000256" key="1">
    <source>
        <dbReference type="ARBA" id="ARBA00004604"/>
    </source>
</evidence>
<keyword evidence="3" id="KW-0698">rRNA processing</keyword>
<keyword evidence="5" id="KW-0677">Repeat</keyword>
<evidence type="ECO:0000256" key="5">
    <source>
        <dbReference type="ARBA" id="ARBA00022737"/>
    </source>
</evidence>
<dbReference type="PANTHER" id="PTHR23270">
    <property type="entry name" value="PROGRAMMED CELL DEATH PROTEIN 11 PRE-RRNA PROCESSING PROTEIN RRP5"/>
    <property type="match status" value="1"/>
</dbReference>
<evidence type="ECO:0000313" key="12">
    <source>
        <dbReference type="EMBL" id="KAI5068389.1"/>
    </source>
</evidence>
<feature type="domain" description="S1 motif" evidence="11">
    <location>
        <begin position="1141"/>
        <end position="1212"/>
    </location>
</feature>
<dbReference type="GO" id="GO:0032040">
    <property type="term" value="C:small-subunit processome"/>
    <property type="evidence" value="ECO:0007669"/>
    <property type="project" value="TreeGrafter"/>
</dbReference>
<dbReference type="InterPro" id="IPR057300">
    <property type="entry name" value="OB_Rrp5"/>
</dbReference>
<feature type="domain" description="S1 motif" evidence="11">
    <location>
        <begin position="853"/>
        <end position="916"/>
    </location>
</feature>